<organism evidence="2 3">
    <name type="scientific">Halalkalibacter okhensis</name>
    <dbReference type="NCBI Taxonomy" id="333138"/>
    <lineage>
        <taxon>Bacteria</taxon>
        <taxon>Bacillati</taxon>
        <taxon>Bacillota</taxon>
        <taxon>Bacilli</taxon>
        <taxon>Bacillales</taxon>
        <taxon>Bacillaceae</taxon>
        <taxon>Halalkalibacter</taxon>
    </lineage>
</organism>
<keyword evidence="1" id="KW-0812">Transmembrane</keyword>
<dbReference type="Proteomes" id="UP000030832">
    <property type="component" value="Unassembled WGS sequence"/>
</dbReference>
<evidence type="ECO:0000313" key="3">
    <source>
        <dbReference type="Proteomes" id="UP000030832"/>
    </source>
</evidence>
<dbReference type="eggNOG" id="ENOG502ZN09">
    <property type="taxonomic scope" value="Bacteria"/>
</dbReference>
<sequence>MLYVFLIILLLSIIFTFRLKKPLLLSVPFVSIFIYLIVQIAMVPLGFFETIRFIMGLR</sequence>
<comment type="caution">
    <text evidence="2">The sequence shown here is derived from an EMBL/GenBank/DDBJ whole genome shotgun (WGS) entry which is preliminary data.</text>
</comment>
<evidence type="ECO:0000313" key="2">
    <source>
        <dbReference type="EMBL" id="KHF38753.1"/>
    </source>
</evidence>
<keyword evidence="1" id="KW-0472">Membrane</keyword>
<reference evidence="2 3" key="1">
    <citation type="submission" date="2014-09" db="EMBL/GenBank/DDBJ databases">
        <title>Genome sequencing and annotation of Bacillus Okhensis strain Kh10-101T.</title>
        <authorList>
            <person name="Prakash J.S."/>
        </authorList>
    </citation>
    <scope>NUCLEOTIDE SEQUENCE [LARGE SCALE GENOMIC DNA]</scope>
    <source>
        <strain evidence="3">Kh10-101T</strain>
    </source>
</reference>
<dbReference type="AlphaFoldDB" id="A0A0B0I8D5"/>
<evidence type="ECO:0000256" key="1">
    <source>
        <dbReference type="SAM" id="Phobius"/>
    </source>
</evidence>
<dbReference type="RefSeq" id="WP_034632005.1">
    <property type="nucleotide sequence ID" value="NZ_JRJU01000031.1"/>
</dbReference>
<gene>
    <name evidence="2" type="ORF">LQ50_19550</name>
</gene>
<proteinExistence type="predicted"/>
<dbReference type="STRING" id="333138.LQ50_19550"/>
<dbReference type="EMBL" id="JRJU01000031">
    <property type="protein sequence ID" value="KHF38753.1"/>
    <property type="molecule type" value="Genomic_DNA"/>
</dbReference>
<keyword evidence="1" id="KW-1133">Transmembrane helix</keyword>
<keyword evidence="3" id="KW-1185">Reference proteome</keyword>
<name>A0A0B0I8D5_9BACI</name>
<feature type="transmembrane region" description="Helical" evidence="1">
    <location>
        <begin position="28"/>
        <end position="48"/>
    </location>
</feature>
<protein>
    <submittedName>
        <fullName evidence="2">Membrane protein</fullName>
    </submittedName>
</protein>
<accession>A0A0B0I8D5</accession>